<accession>A0A168SU54</accession>
<dbReference type="FunFam" id="1.10.220.150:FF:000009">
    <property type="entry name" value="stromal membrane-associated protein 1 isoform X1"/>
    <property type="match status" value="1"/>
</dbReference>
<dbReference type="Gene3D" id="1.10.220.150">
    <property type="entry name" value="Arf GTPase activating protein"/>
    <property type="match status" value="1"/>
</dbReference>
<organism evidence="8">
    <name type="scientific">Absidia glauca</name>
    <name type="common">Pin mould</name>
    <dbReference type="NCBI Taxonomy" id="4829"/>
    <lineage>
        <taxon>Eukaryota</taxon>
        <taxon>Fungi</taxon>
        <taxon>Fungi incertae sedis</taxon>
        <taxon>Mucoromycota</taxon>
        <taxon>Mucoromycotina</taxon>
        <taxon>Mucoromycetes</taxon>
        <taxon>Mucorales</taxon>
        <taxon>Cunninghamellaceae</taxon>
        <taxon>Absidia</taxon>
    </lineage>
</organism>
<dbReference type="PROSITE" id="PS50115">
    <property type="entry name" value="ARFGAP"/>
    <property type="match status" value="1"/>
</dbReference>
<dbReference type="Proteomes" id="UP000078561">
    <property type="component" value="Unassembled WGS sequence"/>
</dbReference>
<dbReference type="InterPro" id="IPR037278">
    <property type="entry name" value="ARFGAP/RecO"/>
</dbReference>
<gene>
    <name evidence="8" type="primary">ABSGL_14606.1 scaffold 14663</name>
</gene>
<dbReference type="InterPro" id="IPR038508">
    <property type="entry name" value="ArfGAP_dom_sf"/>
</dbReference>
<feature type="compositionally biased region" description="Polar residues" evidence="6">
    <location>
        <begin position="225"/>
        <end position="239"/>
    </location>
</feature>
<feature type="compositionally biased region" description="Low complexity" evidence="6">
    <location>
        <begin position="176"/>
        <end position="191"/>
    </location>
</feature>
<reference evidence="8" key="1">
    <citation type="submission" date="2016-04" db="EMBL/GenBank/DDBJ databases">
        <authorList>
            <person name="Evans L.H."/>
            <person name="Alamgir A."/>
            <person name="Owens N."/>
            <person name="Weber N.D."/>
            <person name="Virtaneva K."/>
            <person name="Barbian K."/>
            <person name="Babar A."/>
            <person name="Rosenke K."/>
        </authorList>
    </citation>
    <scope>NUCLEOTIDE SEQUENCE [LARGE SCALE GENOMIC DNA]</scope>
    <source>
        <strain evidence="8">CBS 101.48</strain>
    </source>
</reference>
<dbReference type="EMBL" id="LT554937">
    <property type="protein sequence ID" value="SAM08940.1"/>
    <property type="molecule type" value="Genomic_DNA"/>
</dbReference>
<evidence type="ECO:0000256" key="6">
    <source>
        <dbReference type="SAM" id="MobiDB-lite"/>
    </source>
</evidence>
<dbReference type="PANTHER" id="PTHR45705">
    <property type="entry name" value="FI20236P1"/>
    <property type="match status" value="1"/>
</dbReference>
<evidence type="ECO:0000256" key="4">
    <source>
        <dbReference type="ARBA" id="ARBA00022833"/>
    </source>
</evidence>
<keyword evidence="3 5" id="KW-0863">Zinc-finger</keyword>
<dbReference type="PRINTS" id="PR00405">
    <property type="entry name" value="REVINTRACTNG"/>
</dbReference>
<dbReference type="PANTHER" id="PTHR45705:SF1">
    <property type="entry name" value="FI20236P1"/>
    <property type="match status" value="1"/>
</dbReference>
<name>A0A168SU54_ABSGL</name>
<evidence type="ECO:0000256" key="5">
    <source>
        <dbReference type="PROSITE-ProRule" id="PRU00288"/>
    </source>
</evidence>
<evidence type="ECO:0000313" key="9">
    <source>
        <dbReference type="Proteomes" id="UP000078561"/>
    </source>
</evidence>
<feature type="region of interest" description="Disordered" evidence="6">
    <location>
        <begin position="137"/>
        <end position="194"/>
    </location>
</feature>
<keyword evidence="9" id="KW-1185">Reference proteome</keyword>
<dbReference type="Pfam" id="PF01412">
    <property type="entry name" value="ArfGap"/>
    <property type="match status" value="1"/>
</dbReference>
<dbReference type="GO" id="GO:0005096">
    <property type="term" value="F:GTPase activator activity"/>
    <property type="evidence" value="ECO:0007669"/>
    <property type="project" value="UniProtKB-KW"/>
</dbReference>
<feature type="region of interest" description="Disordered" evidence="6">
    <location>
        <begin position="210"/>
        <end position="239"/>
    </location>
</feature>
<evidence type="ECO:0000256" key="1">
    <source>
        <dbReference type="ARBA" id="ARBA00022468"/>
    </source>
</evidence>
<evidence type="ECO:0000256" key="2">
    <source>
        <dbReference type="ARBA" id="ARBA00022723"/>
    </source>
</evidence>
<dbReference type="OMA" id="MEVWIRQ"/>
<evidence type="ECO:0000259" key="7">
    <source>
        <dbReference type="PROSITE" id="PS50115"/>
    </source>
</evidence>
<dbReference type="SMART" id="SM00105">
    <property type="entry name" value="ArfGap"/>
    <property type="match status" value="1"/>
</dbReference>
<keyword evidence="1" id="KW-0343">GTPase activation</keyword>
<dbReference type="InParanoid" id="A0A168SU54"/>
<dbReference type="GO" id="GO:0008270">
    <property type="term" value="F:zinc ion binding"/>
    <property type="evidence" value="ECO:0007669"/>
    <property type="project" value="UniProtKB-KW"/>
</dbReference>
<dbReference type="AlphaFoldDB" id="A0A168SU54"/>
<evidence type="ECO:0000313" key="8">
    <source>
        <dbReference type="EMBL" id="SAM08940.1"/>
    </source>
</evidence>
<evidence type="ECO:0000256" key="3">
    <source>
        <dbReference type="ARBA" id="ARBA00022771"/>
    </source>
</evidence>
<dbReference type="STRING" id="4829.A0A168SU54"/>
<dbReference type="OrthoDB" id="10266696at2759"/>
<feature type="compositionally biased region" description="Pro residues" evidence="6">
    <location>
        <begin position="146"/>
        <end position="159"/>
    </location>
</feature>
<dbReference type="InterPro" id="IPR001164">
    <property type="entry name" value="ArfGAP_dom"/>
</dbReference>
<feature type="domain" description="Arf-GAP" evidence="7">
    <location>
        <begin position="7"/>
        <end position="136"/>
    </location>
</feature>
<sequence>MSTRYTRTADKALNDKHTLIFNTLCQETDNKLCADCKRKDPRWASWNLGVFICIRCSGVHRSLGVHISKVKSVDLDTWLPDQVEHMQKWGNLRANSYWEANLANQPHYAKDLNNMDPWIRMKYEQKRWVLTESVPDPDNVPIIKSSPPPPPQETKPAPPIASMYHHLHSQPVKEVSSTPSPIQPPSSNTTTDKSYANNLADFQQQLYGLSKGLPSTGIIPPAPSKYQNMWPASSTVLPK</sequence>
<dbReference type="SUPFAM" id="SSF57863">
    <property type="entry name" value="ArfGap/RecO-like zinc finger"/>
    <property type="match status" value="1"/>
</dbReference>
<proteinExistence type="predicted"/>
<keyword evidence="4" id="KW-0862">Zinc</keyword>
<protein>
    <recommendedName>
        <fullName evidence="7">Arf-GAP domain-containing protein</fullName>
    </recommendedName>
</protein>
<keyword evidence="2" id="KW-0479">Metal-binding</keyword>
<dbReference type="InterPro" id="IPR051718">
    <property type="entry name" value="ARF_GTPase-activating"/>
</dbReference>
<dbReference type="GO" id="GO:0005737">
    <property type="term" value="C:cytoplasm"/>
    <property type="evidence" value="ECO:0007669"/>
    <property type="project" value="TreeGrafter"/>
</dbReference>
<dbReference type="CDD" id="cd08204">
    <property type="entry name" value="ArfGap"/>
    <property type="match status" value="1"/>
</dbReference>